<dbReference type="InterPro" id="IPR001841">
    <property type="entry name" value="Znf_RING"/>
</dbReference>
<protein>
    <recommendedName>
        <fullName evidence="4">RING-type domain-containing protein</fullName>
    </recommendedName>
</protein>
<gene>
    <name evidence="5" type="ORF">NP493_1496g00017</name>
</gene>
<dbReference type="Gene3D" id="1.25.40.10">
    <property type="entry name" value="Tetratricopeptide repeat domain"/>
    <property type="match status" value="1"/>
</dbReference>
<sequence>MKLALEDGDRPTQGKCLCCFADIHRNGNDVQARHPRYEAAVSIMVEIGDRYGQIEALSGMAKTMLAMKQINKALDYNAKALDLANNIGNKMHMLRCRILLTDIYRLVGDTRMVAEEQCRCRRLQEDMQLICRACNKCLGESPNHLEFLPCCHLVHNRCAYETTRRSSSKNNRSSKFISCPTCSKDVPKDSVYL</sequence>
<name>A0AAD9K0X2_RIDPI</name>
<evidence type="ECO:0000259" key="4">
    <source>
        <dbReference type="PROSITE" id="PS50089"/>
    </source>
</evidence>
<dbReference type="PANTHER" id="PTHR46574:SF1">
    <property type="entry name" value="43 KDA RECEPTOR-ASSOCIATED PROTEIN OF THE SYNAPSE"/>
    <property type="match status" value="1"/>
</dbReference>
<evidence type="ECO:0000256" key="3">
    <source>
        <dbReference type="PROSITE-ProRule" id="PRU00175"/>
    </source>
</evidence>
<dbReference type="EMBL" id="JAODUO010001493">
    <property type="protein sequence ID" value="KAK2162918.1"/>
    <property type="molecule type" value="Genomic_DNA"/>
</dbReference>
<dbReference type="GO" id="GO:0005886">
    <property type="term" value="C:plasma membrane"/>
    <property type="evidence" value="ECO:0007669"/>
    <property type="project" value="TreeGrafter"/>
</dbReference>
<dbReference type="PANTHER" id="PTHR46574">
    <property type="entry name" value="43 KDA RECEPTOR-ASSOCIATED PROTEIN OF THE SYNAPSE"/>
    <property type="match status" value="1"/>
</dbReference>
<evidence type="ECO:0000256" key="1">
    <source>
        <dbReference type="ARBA" id="ARBA00022771"/>
    </source>
</evidence>
<dbReference type="InterPro" id="IPR011990">
    <property type="entry name" value="TPR-like_helical_dom_sf"/>
</dbReference>
<keyword evidence="6" id="KW-1185">Reference proteome</keyword>
<evidence type="ECO:0000313" key="5">
    <source>
        <dbReference type="EMBL" id="KAK2162918.1"/>
    </source>
</evidence>
<dbReference type="PROSITE" id="PS50089">
    <property type="entry name" value="ZF_RING_2"/>
    <property type="match status" value="1"/>
</dbReference>
<feature type="domain" description="RING-type" evidence="4">
    <location>
        <begin position="131"/>
        <end position="183"/>
    </location>
</feature>
<reference evidence="5" key="1">
    <citation type="journal article" date="2023" name="Mol. Biol. Evol.">
        <title>Third-Generation Sequencing Reveals the Adaptive Role of the Epigenome in Three Deep-Sea Polychaetes.</title>
        <authorList>
            <person name="Perez M."/>
            <person name="Aroh O."/>
            <person name="Sun Y."/>
            <person name="Lan Y."/>
            <person name="Juniper S.K."/>
            <person name="Young C.R."/>
            <person name="Angers B."/>
            <person name="Qian P.Y."/>
        </authorList>
    </citation>
    <scope>NUCLEOTIDE SEQUENCE</scope>
    <source>
        <strain evidence="5">R07B-5</strain>
    </source>
</reference>
<accession>A0AAD9K0X2</accession>
<keyword evidence="1 3" id="KW-0479">Metal-binding</keyword>
<dbReference type="InterPro" id="IPR052480">
    <property type="entry name" value="RAPsyn"/>
</dbReference>
<proteinExistence type="predicted"/>
<evidence type="ECO:0000313" key="6">
    <source>
        <dbReference type="Proteomes" id="UP001209878"/>
    </source>
</evidence>
<dbReference type="GO" id="GO:0008270">
    <property type="term" value="F:zinc ion binding"/>
    <property type="evidence" value="ECO:0007669"/>
    <property type="project" value="UniProtKB-KW"/>
</dbReference>
<comment type="caution">
    <text evidence="5">The sequence shown here is derived from an EMBL/GenBank/DDBJ whole genome shotgun (WGS) entry which is preliminary data.</text>
</comment>
<dbReference type="GO" id="GO:0031594">
    <property type="term" value="C:neuromuscular junction"/>
    <property type="evidence" value="ECO:0007669"/>
    <property type="project" value="TreeGrafter"/>
</dbReference>
<keyword evidence="1 3" id="KW-0863">Zinc-finger</keyword>
<dbReference type="GO" id="GO:1900075">
    <property type="term" value="P:positive regulation of neuromuscular synaptic transmission"/>
    <property type="evidence" value="ECO:0007669"/>
    <property type="project" value="TreeGrafter"/>
</dbReference>
<evidence type="ECO:0000256" key="2">
    <source>
        <dbReference type="ARBA" id="ARBA00022833"/>
    </source>
</evidence>
<dbReference type="SUPFAM" id="SSF48452">
    <property type="entry name" value="TPR-like"/>
    <property type="match status" value="1"/>
</dbReference>
<organism evidence="5 6">
    <name type="scientific">Ridgeia piscesae</name>
    <name type="common">Tubeworm</name>
    <dbReference type="NCBI Taxonomy" id="27915"/>
    <lineage>
        <taxon>Eukaryota</taxon>
        <taxon>Metazoa</taxon>
        <taxon>Spiralia</taxon>
        <taxon>Lophotrochozoa</taxon>
        <taxon>Annelida</taxon>
        <taxon>Polychaeta</taxon>
        <taxon>Sedentaria</taxon>
        <taxon>Canalipalpata</taxon>
        <taxon>Sabellida</taxon>
        <taxon>Siboglinidae</taxon>
        <taxon>Ridgeia</taxon>
    </lineage>
</organism>
<dbReference type="Proteomes" id="UP001209878">
    <property type="component" value="Unassembled WGS sequence"/>
</dbReference>
<dbReference type="GO" id="GO:0033130">
    <property type="term" value="F:acetylcholine receptor binding"/>
    <property type="evidence" value="ECO:0007669"/>
    <property type="project" value="TreeGrafter"/>
</dbReference>
<keyword evidence="2" id="KW-0862">Zinc</keyword>
<dbReference type="AlphaFoldDB" id="A0AAD9K0X2"/>
<dbReference type="GO" id="GO:0007271">
    <property type="term" value="P:synaptic transmission, cholinergic"/>
    <property type="evidence" value="ECO:0007669"/>
    <property type="project" value="TreeGrafter"/>
</dbReference>